<dbReference type="InterPro" id="IPR036259">
    <property type="entry name" value="MFS_trans_sf"/>
</dbReference>
<dbReference type="GO" id="GO:0022857">
    <property type="term" value="F:transmembrane transporter activity"/>
    <property type="evidence" value="ECO:0007669"/>
    <property type="project" value="InterPro"/>
</dbReference>
<evidence type="ECO:0000256" key="1">
    <source>
        <dbReference type="ARBA" id="ARBA00004127"/>
    </source>
</evidence>
<dbReference type="PANTHER" id="PTHR23519:SF1">
    <property type="entry name" value="AUTOPHAGY-RELATED PROTEIN 22"/>
    <property type="match status" value="1"/>
</dbReference>
<dbReference type="EMBL" id="JABFCZ010000009">
    <property type="protein sequence ID" value="MBD1546494.1"/>
    <property type="molecule type" value="Genomic_DNA"/>
</dbReference>
<dbReference type="GO" id="GO:0012505">
    <property type="term" value="C:endomembrane system"/>
    <property type="evidence" value="ECO:0007669"/>
    <property type="project" value="UniProtKB-SubCell"/>
</dbReference>
<dbReference type="InterPro" id="IPR050495">
    <property type="entry name" value="ATG22/LtaA_families"/>
</dbReference>
<dbReference type="InterPro" id="IPR020846">
    <property type="entry name" value="MFS_dom"/>
</dbReference>
<feature type="transmembrane region" description="Helical" evidence="6">
    <location>
        <begin position="85"/>
        <end position="104"/>
    </location>
</feature>
<reference evidence="8" key="1">
    <citation type="submission" date="2020-05" db="EMBL/GenBank/DDBJ databases">
        <title>Identification of trans-AT polyketide cluster in two marine bacteria, producers of a novel glutaramide-containing polyketide sesbanimide D and analogs.</title>
        <authorList>
            <person name="Kacar D."/>
            <person name="Rodriguez P."/>
            <person name="Canedo L."/>
            <person name="Gonzalez E."/>
            <person name="Galan B."/>
            <person name="De La Calle F."/>
            <person name="Garcia J.L."/>
        </authorList>
    </citation>
    <scope>NUCLEOTIDE SEQUENCE</scope>
    <source>
        <strain evidence="8">PHM038</strain>
    </source>
</reference>
<evidence type="ECO:0000256" key="3">
    <source>
        <dbReference type="ARBA" id="ARBA00022692"/>
    </source>
</evidence>
<feature type="transmembrane region" description="Helical" evidence="6">
    <location>
        <begin position="318"/>
        <end position="337"/>
    </location>
</feature>
<evidence type="ECO:0000256" key="6">
    <source>
        <dbReference type="SAM" id="Phobius"/>
    </source>
</evidence>
<feature type="transmembrane region" description="Helical" evidence="6">
    <location>
        <begin position="53"/>
        <end position="73"/>
    </location>
</feature>
<protein>
    <submittedName>
        <fullName evidence="8">MFS transporter</fullName>
    </submittedName>
</protein>
<dbReference type="PROSITE" id="PS50850">
    <property type="entry name" value="MFS"/>
    <property type="match status" value="1"/>
</dbReference>
<evidence type="ECO:0000256" key="2">
    <source>
        <dbReference type="ARBA" id="ARBA00022448"/>
    </source>
</evidence>
<feature type="domain" description="Major facilitator superfamily (MFS) profile" evidence="7">
    <location>
        <begin position="1"/>
        <end position="454"/>
    </location>
</feature>
<comment type="caution">
    <text evidence="8">The sequence shown here is derived from an EMBL/GenBank/DDBJ whole genome shotgun (WGS) entry which is preliminary data.</text>
</comment>
<gene>
    <name evidence="8" type="ORF">HK439_09485</name>
</gene>
<comment type="subcellular location">
    <subcellularLocation>
        <location evidence="1">Endomembrane system</location>
        <topology evidence="1">Multi-pass membrane protein</topology>
    </subcellularLocation>
</comment>
<evidence type="ECO:0000313" key="8">
    <source>
        <dbReference type="EMBL" id="MBD1546494.1"/>
    </source>
</evidence>
<feature type="transmembrane region" description="Helical" evidence="6">
    <location>
        <begin position="399"/>
        <end position="424"/>
    </location>
</feature>
<evidence type="ECO:0000259" key="7">
    <source>
        <dbReference type="PROSITE" id="PS50850"/>
    </source>
</evidence>
<sequence>MDVMGKGAGRLAIVSWALFDWAAQPFFTLITTFVFAPYFASALAATPAEGQTLWGYATAAAGLSIAVLAPVLGAVADATGHRKPWILAFSVPFVAACLMLWYAAPGEPSGITTALVAFAIATLSIEFATVFNNAMMPDLVPPGRIGRLSGTGWATGYAGGLLSLVVALGFLAANPETGHTLFGLKPLFGLDPITREGDRASGPFSALWYIVFVLPLFLFVPDAPKKARLGPAVRAGLFNLARTFRDARDNKVLFTFLIANMIYKDGLVALFAFGGIYAAGQLGWGSIQIGSFGILLTITGTIGAVIGGRMDDAYGPKAVLFGALGILIVCGLGLISIDRDTVLFVIPAAPGAPGSLFSSLPEQMFLALGALIGMAAGPLQSASRSLLVALAPKEQMTQFFGLLALSGKVTSFLAPLSVSLMTAWSGSQAAGMSVILGFFAVGGVLLFLTKENRAA</sequence>
<dbReference type="RefSeq" id="WP_190291162.1">
    <property type="nucleotide sequence ID" value="NZ_JABFCZ010000009.1"/>
</dbReference>
<evidence type="ECO:0000256" key="4">
    <source>
        <dbReference type="ARBA" id="ARBA00022989"/>
    </source>
</evidence>
<proteinExistence type="predicted"/>
<keyword evidence="2" id="KW-0813">Transport</keyword>
<organism evidence="8 9">
    <name type="scientific">Roseibium aggregatum</name>
    <dbReference type="NCBI Taxonomy" id="187304"/>
    <lineage>
        <taxon>Bacteria</taxon>
        <taxon>Pseudomonadati</taxon>
        <taxon>Pseudomonadota</taxon>
        <taxon>Alphaproteobacteria</taxon>
        <taxon>Hyphomicrobiales</taxon>
        <taxon>Stappiaceae</taxon>
        <taxon>Roseibium</taxon>
    </lineage>
</organism>
<dbReference type="AlphaFoldDB" id="A0A926NWB9"/>
<feature type="transmembrane region" description="Helical" evidence="6">
    <location>
        <begin position="252"/>
        <end position="279"/>
    </location>
</feature>
<feature type="transmembrane region" description="Helical" evidence="6">
    <location>
        <begin position="21"/>
        <end position="41"/>
    </location>
</feature>
<keyword evidence="3 6" id="KW-0812">Transmembrane</keyword>
<feature type="transmembrane region" description="Helical" evidence="6">
    <location>
        <begin position="364"/>
        <end position="387"/>
    </location>
</feature>
<dbReference type="InterPro" id="IPR024671">
    <property type="entry name" value="Atg22-like"/>
</dbReference>
<dbReference type="Proteomes" id="UP000598467">
    <property type="component" value="Unassembled WGS sequence"/>
</dbReference>
<name>A0A926NWB9_9HYPH</name>
<evidence type="ECO:0000313" key="9">
    <source>
        <dbReference type="Proteomes" id="UP000598467"/>
    </source>
</evidence>
<dbReference type="Gene3D" id="1.20.1250.20">
    <property type="entry name" value="MFS general substrate transporter like domains"/>
    <property type="match status" value="1"/>
</dbReference>
<dbReference type="Pfam" id="PF11700">
    <property type="entry name" value="ATG22"/>
    <property type="match status" value="2"/>
</dbReference>
<accession>A0A926NWB9</accession>
<keyword evidence="5 6" id="KW-0472">Membrane</keyword>
<feature type="transmembrane region" description="Helical" evidence="6">
    <location>
        <begin position="200"/>
        <end position="220"/>
    </location>
</feature>
<feature type="transmembrane region" description="Helical" evidence="6">
    <location>
        <begin position="110"/>
        <end position="131"/>
    </location>
</feature>
<dbReference type="PANTHER" id="PTHR23519">
    <property type="entry name" value="AUTOPHAGY-RELATED PROTEIN 22"/>
    <property type="match status" value="1"/>
</dbReference>
<dbReference type="SUPFAM" id="SSF103473">
    <property type="entry name" value="MFS general substrate transporter"/>
    <property type="match status" value="1"/>
</dbReference>
<feature type="transmembrane region" description="Helical" evidence="6">
    <location>
        <begin position="285"/>
        <end position="306"/>
    </location>
</feature>
<evidence type="ECO:0000256" key="5">
    <source>
        <dbReference type="ARBA" id="ARBA00023136"/>
    </source>
</evidence>
<feature type="transmembrane region" description="Helical" evidence="6">
    <location>
        <begin position="430"/>
        <end position="449"/>
    </location>
</feature>
<keyword evidence="4 6" id="KW-1133">Transmembrane helix</keyword>
<feature type="transmembrane region" description="Helical" evidence="6">
    <location>
        <begin position="152"/>
        <end position="173"/>
    </location>
</feature>